<feature type="chain" id="PRO_5046651350" description="Anaphase-promoting complex subunit 4-like WD40 domain-containing protein" evidence="4">
    <location>
        <begin position="19"/>
        <end position="419"/>
    </location>
</feature>
<dbReference type="SUPFAM" id="SSF50978">
    <property type="entry name" value="WD40 repeat-like"/>
    <property type="match status" value="1"/>
</dbReference>
<dbReference type="Gene3D" id="2.130.10.10">
    <property type="entry name" value="YVTN repeat-like/Quinoprotein amine dehydrogenase"/>
    <property type="match status" value="2"/>
</dbReference>
<dbReference type="PANTHER" id="PTHR19879">
    <property type="entry name" value="TRANSCRIPTION INITIATION FACTOR TFIID"/>
    <property type="match status" value="1"/>
</dbReference>
<evidence type="ECO:0000313" key="7">
    <source>
        <dbReference type="Proteomes" id="UP001189429"/>
    </source>
</evidence>
<feature type="non-terminal residue" evidence="6">
    <location>
        <position position="1"/>
    </location>
</feature>
<protein>
    <recommendedName>
        <fullName evidence="5">Anaphase-promoting complex subunit 4-like WD40 domain-containing protein</fullName>
    </recommendedName>
</protein>
<evidence type="ECO:0000256" key="4">
    <source>
        <dbReference type="SAM" id="SignalP"/>
    </source>
</evidence>
<feature type="domain" description="Anaphase-promoting complex subunit 4-like WD40" evidence="5">
    <location>
        <begin position="335"/>
        <end position="386"/>
    </location>
</feature>
<dbReference type="SMART" id="SM00320">
    <property type="entry name" value="WD40"/>
    <property type="match status" value="6"/>
</dbReference>
<keyword evidence="1 3" id="KW-0853">WD repeat</keyword>
<dbReference type="InterPro" id="IPR015943">
    <property type="entry name" value="WD40/YVTN_repeat-like_dom_sf"/>
</dbReference>
<feature type="signal peptide" evidence="4">
    <location>
        <begin position="1"/>
        <end position="18"/>
    </location>
</feature>
<sequence length="419" mass="44188">PSCSTAGLWSAMVGGATGLGTGSVAANGVTFPSRGICSEDNAALLDGRISAQHTETRLLLAQYEDLRQHDAVTLEALPAGCSEPADAAAGAEPERFTLLASFQHSAPIAAVAVSTDDVVATASWDGLATFFDIPRWHDSGRFDVASSSGVTNGMDTALVAAGFVPTSPEVIGVAAACQVQLWHLDAGNFSKQAVLEKSQSSALISSMCFHPSQQCLVTTADDGVSRMWDICENCILRELQCSNSQLTGCSFLGDGDLYELLLVVSCLNTGACVWDVRRPQCVHTMEVSSGVACVTCNPDAHLICAGRLDGAIDLWDTRMWKEQRTLETRQLAGPKARPRSLAFSPEGALLAAGCLDGELLVFDVTRQQRAFKVLHHSDAVCSLSWGGPVAWAGAPGFLACGSLDGSWSCWAHRCARAPP</sequence>
<gene>
    <name evidence="6" type="ORF">PCOR1329_LOCUS21200</name>
</gene>
<accession>A0ABN9RJ35</accession>
<name>A0ABN9RJ35_9DINO</name>
<dbReference type="InterPro" id="IPR019775">
    <property type="entry name" value="WD40_repeat_CS"/>
</dbReference>
<dbReference type="PROSITE" id="PS50082">
    <property type="entry name" value="WD_REPEATS_2"/>
    <property type="match status" value="1"/>
</dbReference>
<evidence type="ECO:0000256" key="2">
    <source>
        <dbReference type="ARBA" id="ARBA00022737"/>
    </source>
</evidence>
<dbReference type="PROSITE" id="PS00678">
    <property type="entry name" value="WD_REPEATS_1"/>
    <property type="match status" value="1"/>
</dbReference>
<organism evidence="6 7">
    <name type="scientific">Prorocentrum cordatum</name>
    <dbReference type="NCBI Taxonomy" id="2364126"/>
    <lineage>
        <taxon>Eukaryota</taxon>
        <taxon>Sar</taxon>
        <taxon>Alveolata</taxon>
        <taxon>Dinophyceae</taxon>
        <taxon>Prorocentrales</taxon>
        <taxon>Prorocentraceae</taxon>
        <taxon>Prorocentrum</taxon>
    </lineage>
</organism>
<evidence type="ECO:0000256" key="1">
    <source>
        <dbReference type="ARBA" id="ARBA00022574"/>
    </source>
</evidence>
<dbReference type="InterPro" id="IPR001680">
    <property type="entry name" value="WD40_rpt"/>
</dbReference>
<proteinExistence type="predicted"/>
<feature type="repeat" description="WD" evidence="3">
    <location>
        <begin position="197"/>
        <end position="230"/>
    </location>
</feature>
<comment type="caution">
    <text evidence="6">The sequence shown here is derived from an EMBL/GenBank/DDBJ whole genome shotgun (WGS) entry which is preliminary data.</text>
</comment>
<keyword evidence="2" id="KW-0677">Repeat</keyword>
<evidence type="ECO:0000256" key="3">
    <source>
        <dbReference type="PROSITE-ProRule" id="PRU00221"/>
    </source>
</evidence>
<dbReference type="PANTHER" id="PTHR19879:SF9">
    <property type="entry name" value="TRANSCRIPTION INITIATION FACTOR TFIID SUBUNIT 5"/>
    <property type="match status" value="1"/>
</dbReference>
<evidence type="ECO:0000313" key="6">
    <source>
        <dbReference type="EMBL" id="CAK0819124.1"/>
    </source>
</evidence>
<dbReference type="Pfam" id="PF00400">
    <property type="entry name" value="WD40"/>
    <property type="match status" value="2"/>
</dbReference>
<evidence type="ECO:0000259" key="5">
    <source>
        <dbReference type="Pfam" id="PF12894"/>
    </source>
</evidence>
<dbReference type="Proteomes" id="UP001189429">
    <property type="component" value="Unassembled WGS sequence"/>
</dbReference>
<dbReference type="Pfam" id="PF12894">
    <property type="entry name" value="ANAPC4_WD40"/>
    <property type="match status" value="1"/>
</dbReference>
<dbReference type="InterPro" id="IPR036322">
    <property type="entry name" value="WD40_repeat_dom_sf"/>
</dbReference>
<keyword evidence="4" id="KW-0732">Signal</keyword>
<reference evidence="6" key="1">
    <citation type="submission" date="2023-10" db="EMBL/GenBank/DDBJ databases">
        <authorList>
            <person name="Chen Y."/>
            <person name="Shah S."/>
            <person name="Dougan E. K."/>
            <person name="Thang M."/>
            <person name="Chan C."/>
        </authorList>
    </citation>
    <scope>NUCLEOTIDE SEQUENCE [LARGE SCALE GENOMIC DNA]</scope>
</reference>
<keyword evidence="7" id="KW-1185">Reference proteome</keyword>
<dbReference type="EMBL" id="CAUYUJ010006949">
    <property type="protein sequence ID" value="CAK0819124.1"/>
    <property type="molecule type" value="Genomic_DNA"/>
</dbReference>
<dbReference type="InterPro" id="IPR024977">
    <property type="entry name" value="Apc4-like_WD40_dom"/>
</dbReference>